<feature type="compositionally biased region" description="Low complexity" evidence="2">
    <location>
        <begin position="151"/>
        <end position="171"/>
    </location>
</feature>
<organism evidence="3 4">
    <name type="scientific">Zygotorulaspora mrakii</name>
    <name type="common">Zygosaccharomyces mrakii</name>
    <dbReference type="NCBI Taxonomy" id="42260"/>
    <lineage>
        <taxon>Eukaryota</taxon>
        <taxon>Fungi</taxon>
        <taxon>Dikarya</taxon>
        <taxon>Ascomycota</taxon>
        <taxon>Saccharomycotina</taxon>
        <taxon>Saccharomycetes</taxon>
        <taxon>Saccharomycetales</taxon>
        <taxon>Saccharomycetaceae</taxon>
        <taxon>Zygotorulaspora</taxon>
    </lineage>
</organism>
<evidence type="ECO:0000313" key="4">
    <source>
        <dbReference type="Proteomes" id="UP000509704"/>
    </source>
</evidence>
<dbReference type="Proteomes" id="UP000509704">
    <property type="component" value="Chromosome 2"/>
</dbReference>
<dbReference type="OrthoDB" id="4026704at2759"/>
<reference evidence="3 4" key="1">
    <citation type="submission" date="2020-07" db="EMBL/GenBank/DDBJ databases">
        <title>The yeast mating-type switching endonuclease HO is a domesticated member of an unorthodox homing genetic element family.</title>
        <authorList>
            <person name="Coughlan A.Y."/>
            <person name="Lombardi L."/>
            <person name="Braun-Galleani S."/>
            <person name="Martos A.R."/>
            <person name="Galeote V."/>
            <person name="Bigey F."/>
            <person name="Dequin S."/>
            <person name="Byrne K.P."/>
            <person name="Wolfe K.H."/>
        </authorList>
    </citation>
    <scope>NUCLEOTIDE SEQUENCE [LARGE SCALE GENOMIC DNA]</scope>
    <source>
        <strain evidence="3 4">NRRL Y-6702</strain>
    </source>
</reference>
<feature type="region of interest" description="Disordered" evidence="2">
    <location>
        <begin position="107"/>
        <end position="225"/>
    </location>
</feature>
<gene>
    <name evidence="3" type="ORF">HG535_0B05770</name>
</gene>
<proteinExistence type="predicted"/>
<dbReference type="GeneID" id="59235195"/>
<name>A0A7H9AZL6_ZYGMR</name>
<evidence type="ECO:0000256" key="2">
    <source>
        <dbReference type="SAM" id="MobiDB-lite"/>
    </source>
</evidence>
<sequence length="225" mass="25563">MRRSSDIRESPRSKQFGLHLQPMCSRPIQKRKLSCEEIINEMEKEQDAQVMRLLREVDMLREENMLLRKQLYQGPVSARQSYPQLQGEGFTMDEECDANYHYGLSSGSTRSSISYPQRKPSPVGIQTAQRGGGLPIDTMMPTLSLNLKRGSTSAAPNSSSSSSITAESESSQHLLKSGMQEADPRYKMPRRYSSVSDTNNKFDRSHVEATRRLREYEFESSRGLT</sequence>
<protein>
    <submittedName>
        <fullName evidence="3">Uncharacterized protein</fullName>
    </submittedName>
</protein>
<accession>A0A7H9AZL6</accession>
<dbReference type="KEGG" id="zmk:HG535_0B05770"/>
<dbReference type="RefSeq" id="XP_037143262.1">
    <property type="nucleotide sequence ID" value="XM_037287367.1"/>
</dbReference>
<dbReference type="EMBL" id="CP058605">
    <property type="protein sequence ID" value="QLG71534.1"/>
    <property type="molecule type" value="Genomic_DNA"/>
</dbReference>
<keyword evidence="1" id="KW-0175">Coiled coil</keyword>
<evidence type="ECO:0000313" key="3">
    <source>
        <dbReference type="EMBL" id="QLG71534.1"/>
    </source>
</evidence>
<feature type="coiled-coil region" evidence="1">
    <location>
        <begin position="43"/>
        <end position="70"/>
    </location>
</feature>
<feature type="compositionally biased region" description="Basic and acidic residues" evidence="2">
    <location>
        <begin position="200"/>
        <end position="225"/>
    </location>
</feature>
<dbReference type="AlphaFoldDB" id="A0A7H9AZL6"/>
<evidence type="ECO:0000256" key="1">
    <source>
        <dbReference type="SAM" id="Coils"/>
    </source>
</evidence>
<keyword evidence="4" id="KW-1185">Reference proteome</keyword>